<keyword evidence="9" id="KW-1185">Reference proteome</keyword>
<protein>
    <recommendedName>
        <fullName evidence="7">FAD-binding domain-containing protein</fullName>
    </recommendedName>
</protein>
<dbReference type="Proteomes" id="UP001345827">
    <property type="component" value="Unassembled WGS sequence"/>
</dbReference>
<evidence type="ECO:0000256" key="6">
    <source>
        <dbReference type="SAM" id="Phobius"/>
    </source>
</evidence>
<dbReference type="InterPro" id="IPR002938">
    <property type="entry name" value="FAD-bd"/>
</dbReference>
<comment type="similarity">
    <text evidence="1">Belongs to the paxM FAD-dependent monooxygenase family.</text>
</comment>
<dbReference type="GO" id="GO:0004497">
    <property type="term" value="F:monooxygenase activity"/>
    <property type="evidence" value="ECO:0007669"/>
    <property type="project" value="UniProtKB-KW"/>
</dbReference>
<evidence type="ECO:0000256" key="1">
    <source>
        <dbReference type="ARBA" id="ARBA00007992"/>
    </source>
</evidence>
<keyword evidence="3" id="KW-0274">FAD</keyword>
<dbReference type="AlphaFoldDB" id="A0AAV9QNJ3"/>
<dbReference type="SUPFAM" id="SSF54373">
    <property type="entry name" value="FAD-linked reductases, C-terminal domain"/>
    <property type="match status" value="1"/>
</dbReference>
<keyword evidence="2" id="KW-0285">Flavoprotein</keyword>
<dbReference type="PANTHER" id="PTHR13789:SF311">
    <property type="entry name" value="HYDROXYLASE, PUTATIVE (AFU_ORTHOLOGUE AFUA_5G10180)-RELATED"/>
    <property type="match status" value="1"/>
</dbReference>
<proteinExistence type="inferred from homology"/>
<dbReference type="Gene3D" id="3.50.50.60">
    <property type="entry name" value="FAD/NAD(P)-binding domain"/>
    <property type="match status" value="1"/>
</dbReference>
<keyword evidence="6" id="KW-0472">Membrane</keyword>
<evidence type="ECO:0000256" key="2">
    <source>
        <dbReference type="ARBA" id="ARBA00022630"/>
    </source>
</evidence>
<dbReference type="EMBL" id="JAXLQG010000001">
    <property type="protein sequence ID" value="KAK5545010.1"/>
    <property type="molecule type" value="Genomic_DNA"/>
</dbReference>
<dbReference type="SUPFAM" id="SSF51905">
    <property type="entry name" value="FAD/NAD(P)-binding domain"/>
    <property type="match status" value="1"/>
</dbReference>
<keyword evidence="4" id="KW-0560">Oxidoreductase</keyword>
<comment type="caution">
    <text evidence="8">The sequence shown here is derived from an EMBL/GenBank/DDBJ whole genome shotgun (WGS) entry which is preliminary data.</text>
</comment>
<sequence>MERRQDTLQQTRRRPNDQRLWCTVVVSGFAHIVVAWIADHAISVIHRADYHTVLLDEALRLGADLRKNSEVVDGNFLPPNPYVLLQTGEKVEGDVIVGADGLWSFIRDMVLEKPSPPEPTGDLAYRGTFTRAQLEAFNDPDINELINSRCTYNWMGHNKHTVFYPVKDATAFNLVLIRPDDLPPDSRTSAGDIGEMRMTYEDWDPVVQKIISCHNSVLKWKLCHHEELRTWVSGNAITIGDASHPSLPYQAQGAAMAVEDGCVLGTLLGRLQDSDLIPEADKRDRIHSILELCEGLRKKRTTLQVRGAIANRYMFHLPDGPEQEQRDKDLAEVDWVKPCRWQWADFGYQKKMLGFEMVQDTNNAFEVWIEDVRNGARSAQAPQLQAL</sequence>
<evidence type="ECO:0000259" key="7">
    <source>
        <dbReference type="Pfam" id="PF01494"/>
    </source>
</evidence>
<evidence type="ECO:0000256" key="4">
    <source>
        <dbReference type="ARBA" id="ARBA00023002"/>
    </source>
</evidence>
<dbReference type="PANTHER" id="PTHR13789">
    <property type="entry name" value="MONOOXYGENASE"/>
    <property type="match status" value="1"/>
</dbReference>
<dbReference type="InterPro" id="IPR050493">
    <property type="entry name" value="FAD-dep_Monooxygenase_BioMet"/>
</dbReference>
<evidence type="ECO:0000313" key="9">
    <source>
        <dbReference type="Proteomes" id="UP001345827"/>
    </source>
</evidence>
<evidence type="ECO:0000256" key="3">
    <source>
        <dbReference type="ARBA" id="ARBA00022827"/>
    </source>
</evidence>
<reference evidence="8 9" key="1">
    <citation type="submission" date="2023-06" db="EMBL/GenBank/DDBJ databases">
        <title>Black Yeasts Isolated from many extreme environments.</title>
        <authorList>
            <person name="Coleine C."/>
            <person name="Stajich J.E."/>
            <person name="Selbmann L."/>
        </authorList>
    </citation>
    <scope>NUCLEOTIDE SEQUENCE [LARGE SCALE GENOMIC DNA]</scope>
    <source>
        <strain evidence="8 9">CCFEE 5887</strain>
    </source>
</reference>
<organism evidence="8 9">
    <name type="scientific">Vermiconidia calcicola</name>
    <dbReference type="NCBI Taxonomy" id="1690605"/>
    <lineage>
        <taxon>Eukaryota</taxon>
        <taxon>Fungi</taxon>
        <taxon>Dikarya</taxon>
        <taxon>Ascomycota</taxon>
        <taxon>Pezizomycotina</taxon>
        <taxon>Dothideomycetes</taxon>
        <taxon>Dothideomycetidae</taxon>
        <taxon>Mycosphaerellales</taxon>
        <taxon>Extremaceae</taxon>
        <taxon>Vermiconidia</taxon>
    </lineage>
</organism>
<gene>
    <name evidence="8" type="ORF">LTR25_000017</name>
</gene>
<feature type="transmembrane region" description="Helical" evidence="6">
    <location>
        <begin position="20"/>
        <end position="38"/>
    </location>
</feature>
<dbReference type="Pfam" id="PF01494">
    <property type="entry name" value="FAD_binding_3"/>
    <property type="match status" value="1"/>
</dbReference>
<dbReference type="GO" id="GO:0071949">
    <property type="term" value="F:FAD binding"/>
    <property type="evidence" value="ECO:0007669"/>
    <property type="project" value="InterPro"/>
</dbReference>
<dbReference type="InterPro" id="IPR036188">
    <property type="entry name" value="FAD/NAD-bd_sf"/>
</dbReference>
<dbReference type="PRINTS" id="PR00420">
    <property type="entry name" value="RNGMNOXGNASE"/>
</dbReference>
<evidence type="ECO:0000256" key="5">
    <source>
        <dbReference type="ARBA" id="ARBA00023033"/>
    </source>
</evidence>
<accession>A0AAV9QNJ3</accession>
<keyword evidence="6" id="KW-0812">Transmembrane</keyword>
<feature type="domain" description="FAD-binding" evidence="7">
    <location>
        <begin position="42"/>
        <end position="269"/>
    </location>
</feature>
<keyword evidence="5" id="KW-0503">Monooxygenase</keyword>
<name>A0AAV9QNJ3_9PEZI</name>
<keyword evidence="6" id="KW-1133">Transmembrane helix</keyword>
<evidence type="ECO:0000313" key="8">
    <source>
        <dbReference type="EMBL" id="KAK5545010.1"/>
    </source>
</evidence>